<dbReference type="PANTHER" id="PTHR47955:SF19">
    <property type="entry name" value="CYTOCHROME P450 71A9-LIKE ISOFORM X1"/>
    <property type="match status" value="1"/>
</dbReference>
<keyword evidence="10" id="KW-0812">Transmembrane</keyword>
<accession>A0A9D5C5A8</accession>
<comment type="cofactor">
    <cofactor evidence="1 8">
        <name>heme</name>
        <dbReference type="ChEBI" id="CHEBI:30413"/>
    </cofactor>
</comment>
<feature type="binding site" description="axial binding residue" evidence="8">
    <location>
        <position position="463"/>
    </location>
    <ligand>
        <name>heme</name>
        <dbReference type="ChEBI" id="CHEBI:30413"/>
    </ligand>
    <ligandPart>
        <name>Fe</name>
        <dbReference type="ChEBI" id="CHEBI:18248"/>
    </ligandPart>
</feature>
<keyword evidence="5 9" id="KW-0560">Oxidoreductase</keyword>
<evidence type="ECO:0000256" key="1">
    <source>
        <dbReference type="ARBA" id="ARBA00001971"/>
    </source>
</evidence>
<reference evidence="11" key="2">
    <citation type="journal article" date="2022" name="Hortic Res">
        <title>The genome of Dioscorea zingiberensis sheds light on the biosynthesis, origin and evolution of the medicinally important diosgenin saponins.</title>
        <authorList>
            <person name="Li Y."/>
            <person name="Tan C."/>
            <person name="Li Z."/>
            <person name="Guo J."/>
            <person name="Li S."/>
            <person name="Chen X."/>
            <person name="Wang C."/>
            <person name="Dai X."/>
            <person name="Yang H."/>
            <person name="Song W."/>
            <person name="Hou L."/>
            <person name="Xu J."/>
            <person name="Tong Z."/>
            <person name="Xu A."/>
            <person name="Yuan X."/>
            <person name="Wang W."/>
            <person name="Yang Q."/>
            <person name="Chen L."/>
            <person name="Sun Z."/>
            <person name="Wang K."/>
            <person name="Pan B."/>
            <person name="Chen J."/>
            <person name="Bao Y."/>
            <person name="Liu F."/>
            <person name="Qi X."/>
            <person name="Gang D.R."/>
            <person name="Wen J."/>
            <person name="Li J."/>
        </authorList>
    </citation>
    <scope>NUCLEOTIDE SEQUENCE</scope>
    <source>
        <strain evidence="11">Dzin_1.0</strain>
    </source>
</reference>
<dbReference type="InterPro" id="IPR017972">
    <property type="entry name" value="Cyt_P450_CS"/>
</dbReference>
<evidence type="ECO:0000256" key="5">
    <source>
        <dbReference type="ARBA" id="ARBA00023002"/>
    </source>
</evidence>
<sequence>MSLPTLQLPNIHQTLLFFSLSTIFLLFIICTKRVLLFSKKLTKYPPSPLKLPIIGNLHQIAGLLPHRSLRALSDKHGPLMLLHLGQVPLLVASSPDMAREVMKTQDHLFSSRPSLKAGMTILYDGKDVAFSPYGEYWKQVRKFSVHNLLSPKMVYSYKSIREEEVGFTLEKIRSRCAHGAVNVSEELKYLARDIISRILLGKCLREYEWGDKIQRVISESSGLLGAFLVGDYLRGFGWMDSVTGVDGRIQKSFKEADEILDRIVEDEMMSAWREGDHDEFEGDSFIRILISLEKDKTRKFPFGKDNIKAIIKDMLGAGTESTYTVMGWVMAELMKNPNTLKKLRNEIREMTTATAETTTTKGMIKEQELGKMWYLKAVIKEALRLHPPGPLLVPRELMETTQIGSYEIPQHTRVVTNVWAISRDPKVWEAPDEFRPERFLGSCVDFKGHDFELTPFGAGRRICPGIQFSILIIELTIANLVHLFDWALPGSMAVEDLDMIEAPGITAPKRVDLVLDATPCFS</sequence>
<evidence type="ECO:0000256" key="10">
    <source>
        <dbReference type="SAM" id="Phobius"/>
    </source>
</evidence>
<comment type="caution">
    <text evidence="11">The sequence shown here is derived from an EMBL/GenBank/DDBJ whole genome shotgun (WGS) entry which is preliminary data.</text>
</comment>
<evidence type="ECO:0000256" key="3">
    <source>
        <dbReference type="ARBA" id="ARBA00022617"/>
    </source>
</evidence>
<keyword evidence="6 8" id="KW-0408">Iron</keyword>
<dbReference type="Gene3D" id="1.10.630.10">
    <property type="entry name" value="Cytochrome P450"/>
    <property type="match status" value="1"/>
</dbReference>
<dbReference type="CDD" id="cd11072">
    <property type="entry name" value="CYP71-like"/>
    <property type="match status" value="1"/>
</dbReference>
<evidence type="ECO:0000256" key="7">
    <source>
        <dbReference type="ARBA" id="ARBA00023033"/>
    </source>
</evidence>
<keyword evidence="7 9" id="KW-0503">Monooxygenase</keyword>
<dbReference type="InterPro" id="IPR002401">
    <property type="entry name" value="Cyt_P450_E_grp-I"/>
</dbReference>
<dbReference type="GO" id="GO:0005506">
    <property type="term" value="F:iron ion binding"/>
    <property type="evidence" value="ECO:0007669"/>
    <property type="project" value="InterPro"/>
</dbReference>
<dbReference type="SUPFAM" id="SSF48264">
    <property type="entry name" value="Cytochrome P450"/>
    <property type="match status" value="1"/>
</dbReference>
<keyword evidence="4 8" id="KW-0479">Metal-binding</keyword>
<dbReference type="Proteomes" id="UP001085076">
    <property type="component" value="Miscellaneous, Linkage group lg07"/>
</dbReference>
<dbReference type="InterPro" id="IPR001128">
    <property type="entry name" value="Cyt_P450"/>
</dbReference>
<name>A0A9D5C5A8_9LILI</name>
<dbReference type="FunFam" id="1.10.630.10:FF:000011">
    <property type="entry name" value="Cytochrome P450 83B1"/>
    <property type="match status" value="1"/>
</dbReference>
<evidence type="ECO:0000313" key="12">
    <source>
        <dbReference type="Proteomes" id="UP001085076"/>
    </source>
</evidence>
<evidence type="ECO:0000256" key="8">
    <source>
        <dbReference type="PIRSR" id="PIRSR602401-1"/>
    </source>
</evidence>
<dbReference type="OrthoDB" id="1470350at2759"/>
<dbReference type="GO" id="GO:0016705">
    <property type="term" value="F:oxidoreductase activity, acting on paired donors, with incorporation or reduction of molecular oxygen"/>
    <property type="evidence" value="ECO:0007669"/>
    <property type="project" value="InterPro"/>
</dbReference>
<dbReference type="GO" id="GO:0004497">
    <property type="term" value="F:monooxygenase activity"/>
    <property type="evidence" value="ECO:0007669"/>
    <property type="project" value="UniProtKB-KW"/>
</dbReference>
<organism evidence="11 12">
    <name type="scientific">Dioscorea zingiberensis</name>
    <dbReference type="NCBI Taxonomy" id="325984"/>
    <lineage>
        <taxon>Eukaryota</taxon>
        <taxon>Viridiplantae</taxon>
        <taxon>Streptophyta</taxon>
        <taxon>Embryophyta</taxon>
        <taxon>Tracheophyta</taxon>
        <taxon>Spermatophyta</taxon>
        <taxon>Magnoliopsida</taxon>
        <taxon>Liliopsida</taxon>
        <taxon>Dioscoreales</taxon>
        <taxon>Dioscoreaceae</taxon>
        <taxon>Dioscorea</taxon>
    </lineage>
</organism>
<evidence type="ECO:0008006" key="13">
    <source>
        <dbReference type="Google" id="ProtNLM"/>
    </source>
</evidence>
<dbReference type="EMBL" id="JAGGNH010000007">
    <property type="protein sequence ID" value="KAJ0966911.1"/>
    <property type="molecule type" value="Genomic_DNA"/>
</dbReference>
<dbReference type="AlphaFoldDB" id="A0A9D5C5A8"/>
<dbReference type="GO" id="GO:0020037">
    <property type="term" value="F:heme binding"/>
    <property type="evidence" value="ECO:0007669"/>
    <property type="project" value="InterPro"/>
</dbReference>
<dbReference type="InterPro" id="IPR036396">
    <property type="entry name" value="Cyt_P450_sf"/>
</dbReference>
<comment type="similarity">
    <text evidence="2 9">Belongs to the cytochrome P450 family.</text>
</comment>
<reference evidence="11" key="1">
    <citation type="submission" date="2021-03" db="EMBL/GenBank/DDBJ databases">
        <authorList>
            <person name="Li Z."/>
            <person name="Yang C."/>
        </authorList>
    </citation>
    <scope>NUCLEOTIDE SEQUENCE</scope>
    <source>
        <strain evidence="11">Dzin_1.0</strain>
        <tissue evidence="11">Leaf</tissue>
    </source>
</reference>
<keyword evidence="12" id="KW-1185">Reference proteome</keyword>
<keyword evidence="10" id="KW-0472">Membrane</keyword>
<dbReference type="PANTHER" id="PTHR47955">
    <property type="entry name" value="CYTOCHROME P450 FAMILY 71 PROTEIN"/>
    <property type="match status" value="1"/>
</dbReference>
<evidence type="ECO:0000256" key="9">
    <source>
        <dbReference type="RuleBase" id="RU000461"/>
    </source>
</evidence>
<feature type="transmembrane region" description="Helical" evidence="10">
    <location>
        <begin position="15"/>
        <end position="35"/>
    </location>
</feature>
<evidence type="ECO:0000256" key="6">
    <source>
        <dbReference type="ARBA" id="ARBA00023004"/>
    </source>
</evidence>
<keyword evidence="10" id="KW-1133">Transmembrane helix</keyword>
<gene>
    <name evidence="11" type="ORF">J5N97_023828</name>
</gene>
<protein>
    <recommendedName>
        <fullName evidence="13">Cytochrome P450</fullName>
    </recommendedName>
</protein>
<dbReference type="PRINTS" id="PR00385">
    <property type="entry name" value="P450"/>
</dbReference>
<evidence type="ECO:0000256" key="4">
    <source>
        <dbReference type="ARBA" id="ARBA00022723"/>
    </source>
</evidence>
<dbReference type="Pfam" id="PF00067">
    <property type="entry name" value="p450"/>
    <property type="match status" value="1"/>
</dbReference>
<proteinExistence type="inferred from homology"/>
<evidence type="ECO:0000256" key="2">
    <source>
        <dbReference type="ARBA" id="ARBA00010617"/>
    </source>
</evidence>
<dbReference type="PRINTS" id="PR00463">
    <property type="entry name" value="EP450I"/>
</dbReference>
<keyword evidence="3 8" id="KW-0349">Heme</keyword>
<evidence type="ECO:0000313" key="11">
    <source>
        <dbReference type="EMBL" id="KAJ0966911.1"/>
    </source>
</evidence>
<dbReference type="PROSITE" id="PS00086">
    <property type="entry name" value="CYTOCHROME_P450"/>
    <property type="match status" value="1"/>
</dbReference>